<protein>
    <submittedName>
        <fullName evidence="1">Uncharacterized protein</fullName>
    </submittedName>
</protein>
<keyword evidence="2" id="KW-1185">Reference proteome</keyword>
<dbReference type="EMBL" id="CAQQ02148392">
    <property type="status" value="NOT_ANNOTATED_CDS"/>
    <property type="molecule type" value="Genomic_DNA"/>
</dbReference>
<reference evidence="1" key="2">
    <citation type="submission" date="2015-06" db="UniProtKB">
        <authorList>
            <consortium name="EnsemblMetazoa"/>
        </authorList>
    </citation>
    <scope>IDENTIFICATION</scope>
</reference>
<dbReference type="OMA" id="ASWWQTH"/>
<organism evidence="1 2">
    <name type="scientific">Megaselia scalaris</name>
    <name type="common">Humpbacked fly</name>
    <name type="synonym">Phora scalaris</name>
    <dbReference type="NCBI Taxonomy" id="36166"/>
    <lineage>
        <taxon>Eukaryota</taxon>
        <taxon>Metazoa</taxon>
        <taxon>Ecdysozoa</taxon>
        <taxon>Arthropoda</taxon>
        <taxon>Hexapoda</taxon>
        <taxon>Insecta</taxon>
        <taxon>Pterygota</taxon>
        <taxon>Neoptera</taxon>
        <taxon>Endopterygota</taxon>
        <taxon>Diptera</taxon>
        <taxon>Brachycera</taxon>
        <taxon>Muscomorpha</taxon>
        <taxon>Platypezoidea</taxon>
        <taxon>Phoridae</taxon>
        <taxon>Megaseliini</taxon>
        <taxon>Megaselia</taxon>
    </lineage>
</organism>
<dbReference type="AlphaFoldDB" id="T1GXS5"/>
<accession>T1GXS5</accession>
<dbReference type="STRING" id="36166.T1GXS5"/>
<sequence>PLETLPKLALTFNQTVPEKTAKPITSPLDLDLNLHAQPAASLKSDQSTAASWWQTHVVPSESPLLDSHFYSATHGLVQTHPSLSGSIPRPVPLSGNSIGLGSSIGSSSISPLITSGSSLTGSRASLSGGRNTIVNPNAKSPFRHLDYSHSATSELRRNPSLSAPDECARACREGEPPRICYYHFTLEYYTVLGA</sequence>
<dbReference type="EnsemblMetazoa" id="MESCA008630-RA">
    <property type="protein sequence ID" value="MESCA008630-PA"/>
    <property type="gene ID" value="MESCA008630"/>
</dbReference>
<dbReference type="HOGENOM" id="CLU_1405732_0_0_1"/>
<name>T1GXS5_MEGSC</name>
<proteinExistence type="predicted"/>
<dbReference type="Proteomes" id="UP000015102">
    <property type="component" value="Unassembled WGS sequence"/>
</dbReference>
<reference evidence="2" key="1">
    <citation type="submission" date="2013-02" db="EMBL/GenBank/DDBJ databases">
        <authorList>
            <person name="Hughes D."/>
        </authorList>
    </citation>
    <scope>NUCLEOTIDE SEQUENCE</scope>
    <source>
        <strain>Durham</strain>
        <strain evidence="2">NC isolate 2 -- Noor lab</strain>
    </source>
</reference>
<evidence type="ECO:0000313" key="1">
    <source>
        <dbReference type="EnsemblMetazoa" id="MESCA008630-PA"/>
    </source>
</evidence>
<evidence type="ECO:0000313" key="2">
    <source>
        <dbReference type="Proteomes" id="UP000015102"/>
    </source>
</evidence>